<dbReference type="PANTHER" id="PTHR24252:SF7">
    <property type="entry name" value="HYALIN"/>
    <property type="match status" value="1"/>
</dbReference>
<dbReference type="InterPro" id="IPR043504">
    <property type="entry name" value="Peptidase_S1_PA_chymotrypsin"/>
</dbReference>
<dbReference type="AlphaFoldDB" id="A0AB38ZE75"/>
<dbReference type="InterPro" id="IPR018114">
    <property type="entry name" value="TRYPSIN_HIS"/>
</dbReference>
<evidence type="ECO:0000313" key="5">
    <source>
        <dbReference type="EMBL" id="WXH71721.1"/>
    </source>
</evidence>
<dbReference type="InterPro" id="IPR009003">
    <property type="entry name" value="Peptidase_S1_PA"/>
</dbReference>
<dbReference type="GO" id="GO:0006508">
    <property type="term" value="P:proteolysis"/>
    <property type="evidence" value="ECO:0007669"/>
    <property type="project" value="UniProtKB-KW"/>
</dbReference>
<dbReference type="PRINTS" id="PR00722">
    <property type="entry name" value="CHYMOTRYPSIN"/>
</dbReference>
<dbReference type="InterPro" id="IPR001254">
    <property type="entry name" value="Trypsin_dom"/>
</dbReference>
<dbReference type="Pfam" id="PF00089">
    <property type="entry name" value="Trypsin"/>
    <property type="match status" value="1"/>
</dbReference>
<dbReference type="SMART" id="SM00020">
    <property type="entry name" value="Tryp_SPc"/>
    <property type="match status" value="1"/>
</dbReference>
<evidence type="ECO:0000256" key="2">
    <source>
        <dbReference type="RuleBase" id="RU363034"/>
    </source>
</evidence>
<keyword evidence="1" id="KW-1015">Disulfide bond</keyword>
<feature type="domain" description="Peptidase S1" evidence="4">
    <location>
        <begin position="162"/>
        <end position="393"/>
    </location>
</feature>
<protein>
    <submittedName>
        <fullName evidence="5">Venom S1 protease 14</fullName>
    </submittedName>
</protein>
<keyword evidence="3" id="KW-0732">Signal</keyword>
<dbReference type="InterPro" id="IPR033116">
    <property type="entry name" value="TRYPSIN_SER"/>
</dbReference>
<dbReference type="PROSITE" id="PS50240">
    <property type="entry name" value="TRYPSIN_DOM"/>
    <property type="match status" value="1"/>
</dbReference>
<evidence type="ECO:0000259" key="4">
    <source>
        <dbReference type="PROSITE" id="PS50240"/>
    </source>
</evidence>
<dbReference type="PANTHER" id="PTHR24252">
    <property type="entry name" value="ACROSIN-RELATED"/>
    <property type="match status" value="1"/>
</dbReference>
<dbReference type="SUPFAM" id="SSF50494">
    <property type="entry name" value="Trypsin-like serine proteases"/>
    <property type="match status" value="1"/>
</dbReference>
<keyword evidence="2" id="KW-0378">Hydrolase</keyword>
<feature type="signal peptide" evidence="3">
    <location>
        <begin position="1"/>
        <end position="19"/>
    </location>
</feature>
<dbReference type="SUPFAM" id="SSF49854">
    <property type="entry name" value="Spermadhesin, CUB domain"/>
    <property type="match status" value="1"/>
</dbReference>
<dbReference type="Gene3D" id="2.40.10.10">
    <property type="entry name" value="Trypsin-like serine proteases"/>
    <property type="match status" value="1"/>
</dbReference>
<organism evidence="5">
    <name type="scientific">Ectomocoris sp</name>
    <dbReference type="NCBI Taxonomy" id="3104572"/>
    <lineage>
        <taxon>Eukaryota</taxon>
        <taxon>Metazoa</taxon>
        <taxon>Ecdysozoa</taxon>
        <taxon>Arthropoda</taxon>
        <taxon>Hexapoda</taxon>
        <taxon>Insecta</taxon>
        <taxon>Pterygota</taxon>
        <taxon>Neoptera</taxon>
        <taxon>Paraneoptera</taxon>
        <taxon>Hemiptera</taxon>
        <taxon>Heteroptera</taxon>
        <taxon>Panheteroptera</taxon>
        <taxon>Cimicomorpha</taxon>
        <taxon>Reduviidae</taxon>
        <taxon>Peiratinae</taxon>
        <taxon>Ectomocoris</taxon>
    </lineage>
</organism>
<dbReference type="PROSITE" id="PS00135">
    <property type="entry name" value="TRYPSIN_SER"/>
    <property type="match status" value="1"/>
</dbReference>
<dbReference type="Gene3D" id="2.60.120.290">
    <property type="entry name" value="Spermadhesin, CUB domain"/>
    <property type="match status" value="1"/>
</dbReference>
<dbReference type="PROSITE" id="PS00134">
    <property type="entry name" value="TRYPSIN_HIS"/>
    <property type="match status" value="1"/>
</dbReference>
<dbReference type="EMBL" id="PP510796">
    <property type="protein sequence ID" value="WXH71721.1"/>
    <property type="molecule type" value="mRNA"/>
</dbReference>
<keyword evidence="2" id="KW-0720">Serine protease</keyword>
<proteinExistence type="evidence at transcript level"/>
<dbReference type="CDD" id="cd00190">
    <property type="entry name" value="Tryp_SPc"/>
    <property type="match status" value="1"/>
</dbReference>
<keyword evidence="2 5" id="KW-0645">Protease</keyword>
<name>A0AB38ZE75_9HEMI</name>
<evidence type="ECO:0000256" key="3">
    <source>
        <dbReference type="SAM" id="SignalP"/>
    </source>
</evidence>
<dbReference type="GO" id="GO:0004252">
    <property type="term" value="F:serine-type endopeptidase activity"/>
    <property type="evidence" value="ECO:0007669"/>
    <property type="project" value="InterPro"/>
</dbReference>
<dbReference type="InterPro" id="IPR035914">
    <property type="entry name" value="Sperma_CUB_dom_sf"/>
</dbReference>
<dbReference type="InterPro" id="IPR001314">
    <property type="entry name" value="Peptidase_S1A"/>
</dbReference>
<accession>A0AB38ZE75</accession>
<sequence>MKVFRQLLLIAGIFVLSNAAVHNKKLKPGEEFRMNHKSDDGTVENTWNLEAEEGCKFVLSCHLFSRSCDNHLLTIFDGNTTQKYCGPGFSSTVLKNSVYNKMSITIMTKGKNEGSMCHVASTIPYTNIEYIEQDSSEHGLGKGATRQTTCKCGWSNKSPGRIVGGKEATPNEYPFVAYLKIKHDMEPLCGASIITRFHALTAAHCTFPFKGIPFTVAVGVHDIRTATPFTQEIDVKETIEHPKYVDTEIIYDIAALILDKMVEFNEAVGPACLPNGRTNLFGQYIKVLGWGRMVNKGASSPILRKVNLRTTNLEVCRAMFTHVSMKDPYQICTFAPDRDSCQGDSGGPLVWLNPDTNRFSQVSLVSRANSCTALYMKSTNVTYYYDWIQEKIRETDPSMRTCHQV</sequence>
<reference evidence="5" key="1">
    <citation type="submission" date="2024-03" db="EMBL/GenBank/DDBJ databases">
        <authorList>
            <person name="Jin J.A."/>
            <person name="King G.A."/>
            <person name="Walker A."/>
        </authorList>
    </citation>
    <scope>NUCLEOTIDE SEQUENCE</scope>
</reference>
<dbReference type="FunFam" id="2.40.10.10:FF:000068">
    <property type="entry name" value="transmembrane protease serine 2"/>
    <property type="match status" value="1"/>
</dbReference>
<evidence type="ECO:0000256" key="1">
    <source>
        <dbReference type="ARBA" id="ARBA00023157"/>
    </source>
</evidence>
<feature type="chain" id="PRO_5044244035" evidence="3">
    <location>
        <begin position="20"/>
        <end position="405"/>
    </location>
</feature>